<evidence type="ECO:0000256" key="3">
    <source>
        <dbReference type="ARBA" id="ARBA00022729"/>
    </source>
</evidence>
<dbReference type="PANTHER" id="PTHR30483">
    <property type="entry name" value="LEUCINE-SPECIFIC-BINDING PROTEIN"/>
    <property type="match status" value="1"/>
</dbReference>
<keyword evidence="2" id="KW-0813">Transport</keyword>
<feature type="signal peptide" evidence="5">
    <location>
        <begin position="1"/>
        <end position="22"/>
    </location>
</feature>
<evidence type="ECO:0000313" key="8">
    <source>
        <dbReference type="Proteomes" id="UP000007844"/>
    </source>
</evidence>
<evidence type="ECO:0000259" key="6">
    <source>
        <dbReference type="Pfam" id="PF13458"/>
    </source>
</evidence>
<dbReference type="InterPro" id="IPR028082">
    <property type="entry name" value="Peripla_BP_I"/>
</dbReference>
<name>F3YY95_DESAF</name>
<sequence precursor="true">MLHRALLVLIMFLIAAPASAMAEDVILVGGLFAESGPAAFVGTPSRLVAEMAVEEINAAGGVLGKKLKLIIYDTESDANLALRNARKLVEQDKVLAIIGPTSTGSGMAMKQYIEGRGVPVLMTVGGDPVIAGGRFGPYKWTFKVPQRTSTAVRKIYTHLKAKGVTRIALLTATDGFGKDGAEQLQKLAPEFGLNVVASEVMDAKGNDFSAQAFKLAIAKPEAVIVWTIGPAGAIASKNFHTLPGQKPLIIQSHGQPDPKFVELAGPAAEGVLMPGTKIMIPAELSGSDPQRALITKFLAEYARRGLDRQFPINTHSGYAYDAVLLLKDALTRAGKADPEALRQALESAKGVVGISGVFTIGPEDHNGLDTDSLAMLMVRNGKFTLAK</sequence>
<proteinExistence type="inferred from homology"/>
<accession>F3YY95</accession>
<dbReference type="InterPro" id="IPR028081">
    <property type="entry name" value="Leu-bd"/>
</dbReference>
<dbReference type="AlphaFoldDB" id="F3YY95"/>
<organism evidence="7 8">
    <name type="scientific">Desulfocurvibacter africanus subsp. africanus str. Walvis Bay</name>
    <dbReference type="NCBI Taxonomy" id="690850"/>
    <lineage>
        <taxon>Bacteria</taxon>
        <taxon>Pseudomonadati</taxon>
        <taxon>Thermodesulfobacteriota</taxon>
        <taxon>Desulfovibrionia</taxon>
        <taxon>Desulfovibrionales</taxon>
        <taxon>Desulfovibrionaceae</taxon>
        <taxon>Desulfocurvibacter</taxon>
    </lineage>
</organism>
<evidence type="ECO:0000313" key="7">
    <source>
        <dbReference type="EMBL" id="EGJ49539.1"/>
    </source>
</evidence>
<dbReference type="Proteomes" id="UP000007844">
    <property type="component" value="Chromosome"/>
</dbReference>
<keyword evidence="7" id="KW-0675">Receptor</keyword>
<reference evidence="7 8" key="1">
    <citation type="journal article" date="2011" name="J. Bacteriol.">
        <title>Genome sequence of the mercury-methylating and pleomorphic Desulfovibrio africanus Strain Walvis Bay.</title>
        <authorList>
            <person name="Brown S.D."/>
            <person name="Wall J.D."/>
            <person name="Kucken A.M."/>
            <person name="Gilmour C.C."/>
            <person name="Podar M."/>
            <person name="Brandt C.C."/>
            <person name="Teshima H."/>
            <person name="Detter J.C."/>
            <person name="Han C.S."/>
            <person name="Land M.L."/>
            <person name="Lucas S."/>
            <person name="Han J."/>
            <person name="Pennacchio L."/>
            <person name="Nolan M."/>
            <person name="Pitluck S."/>
            <person name="Woyke T."/>
            <person name="Goodwin L."/>
            <person name="Palumbo A.V."/>
            <person name="Elias D.A."/>
        </authorList>
    </citation>
    <scope>NUCLEOTIDE SEQUENCE [LARGE SCALE GENOMIC DNA]</scope>
    <source>
        <strain evidence="7 8">Walvis Bay</strain>
    </source>
</reference>
<evidence type="ECO:0000256" key="1">
    <source>
        <dbReference type="ARBA" id="ARBA00010062"/>
    </source>
</evidence>
<dbReference type="KEGG" id="daf:Desaf_1199"/>
<evidence type="ECO:0000256" key="5">
    <source>
        <dbReference type="SAM" id="SignalP"/>
    </source>
</evidence>
<evidence type="ECO:0000256" key="4">
    <source>
        <dbReference type="ARBA" id="ARBA00022970"/>
    </source>
</evidence>
<dbReference type="SUPFAM" id="SSF53822">
    <property type="entry name" value="Periplasmic binding protein-like I"/>
    <property type="match status" value="1"/>
</dbReference>
<dbReference type="InterPro" id="IPR051010">
    <property type="entry name" value="BCAA_transport"/>
</dbReference>
<dbReference type="PRINTS" id="PR00337">
    <property type="entry name" value="LEUILEVALBP"/>
</dbReference>
<dbReference type="Pfam" id="PF13458">
    <property type="entry name" value="Peripla_BP_6"/>
    <property type="match status" value="1"/>
</dbReference>
<keyword evidence="3 5" id="KW-0732">Signal</keyword>
<feature type="domain" description="Leucine-binding protein" evidence="6">
    <location>
        <begin position="27"/>
        <end position="367"/>
    </location>
</feature>
<dbReference type="Gene3D" id="3.40.50.2300">
    <property type="match status" value="2"/>
</dbReference>
<dbReference type="eggNOG" id="COG0683">
    <property type="taxonomic scope" value="Bacteria"/>
</dbReference>
<dbReference type="InterPro" id="IPR000709">
    <property type="entry name" value="Leu_Ile_Val-bd"/>
</dbReference>
<evidence type="ECO:0000256" key="2">
    <source>
        <dbReference type="ARBA" id="ARBA00022448"/>
    </source>
</evidence>
<comment type="similarity">
    <text evidence="1">Belongs to the leucine-binding protein family.</text>
</comment>
<feature type="chain" id="PRO_5003304581" evidence="5">
    <location>
        <begin position="23"/>
        <end position="387"/>
    </location>
</feature>
<dbReference type="PANTHER" id="PTHR30483:SF38">
    <property type="entry name" value="BLR7848 PROTEIN"/>
    <property type="match status" value="1"/>
</dbReference>
<dbReference type="RefSeq" id="WP_014259341.1">
    <property type="nucleotide sequence ID" value="NC_016629.1"/>
</dbReference>
<keyword evidence="4" id="KW-0029">Amino-acid transport</keyword>
<dbReference type="STRING" id="690850.Desaf_1199"/>
<dbReference type="HOGENOM" id="CLU_027128_0_1_7"/>
<keyword evidence="8" id="KW-1185">Reference proteome</keyword>
<gene>
    <name evidence="7" type="ORF">Desaf_1199</name>
</gene>
<dbReference type="GO" id="GO:0006865">
    <property type="term" value="P:amino acid transport"/>
    <property type="evidence" value="ECO:0007669"/>
    <property type="project" value="UniProtKB-KW"/>
</dbReference>
<dbReference type="CDD" id="cd06333">
    <property type="entry name" value="PBP1_ABC_RPA1789-like"/>
    <property type="match status" value="1"/>
</dbReference>
<dbReference type="EMBL" id="CP003221">
    <property type="protein sequence ID" value="EGJ49539.1"/>
    <property type="molecule type" value="Genomic_DNA"/>
</dbReference>
<protein>
    <submittedName>
        <fullName evidence="7">Extracellular ligand-binding receptor</fullName>
    </submittedName>
</protein>